<dbReference type="RefSeq" id="WP_031559256.1">
    <property type="nucleotide sequence ID" value="NZ_CP125965.1"/>
</dbReference>
<evidence type="ECO:0000313" key="2">
    <source>
        <dbReference type="EMBL" id="SPS13088.1"/>
    </source>
</evidence>
<proteinExistence type="predicted"/>
<dbReference type="Pfam" id="PF13479">
    <property type="entry name" value="AAA_24"/>
    <property type="match status" value="1"/>
</dbReference>
<dbReference type="EMBL" id="OGTW01000188">
    <property type="protein sequence ID" value="SPB29539.1"/>
    <property type="molecule type" value="Genomic_DNA"/>
</dbReference>
<accession>A0A2X0R671</accession>
<protein>
    <recommendedName>
        <fullName evidence="4">DNA-binding protein</fullName>
    </recommendedName>
</protein>
<reference evidence="1" key="1">
    <citation type="submission" date="2018-01" db="EMBL/GenBank/DDBJ databases">
        <authorList>
            <person name="Gaut B.S."/>
            <person name="Morton B.R."/>
            <person name="Clegg M.T."/>
            <person name="Duvall M.R."/>
        </authorList>
    </citation>
    <scope>NUCLEOTIDE SEQUENCE</scope>
    <source>
        <strain evidence="1">Lactococcus lactis</strain>
    </source>
</reference>
<dbReference type="SUPFAM" id="SSF52540">
    <property type="entry name" value="P-loop containing nucleoside triphosphate hydrolases"/>
    <property type="match status" value="1"/>
</dbReference>
<name>A0A2X0R671_9LACT</name>
<gene>
    <name evidence="2" type="ORF">AMHIJAGA_03057</name>
</gene>
<reference evidence="2" key="3">
    <citation type="submission" date="2018-05" db="EMBL/GenBank/DDBJ databases">
        <authorList>
            <person name="Lanie J.A."/>
            <person name="Ng W.-L."/>
            <person name="Kazmierczak K.M."/>
            <person name="Andrzejewski T.M."/>
            <person name="Davidsen T.M."/>
            <person name="Wayne K.J."/>
            <person name="Tettelin H."/>
            <person name="Glass J.I."/>
            <person name="Rusch D."/>
            <person name="Podicherti R."/>
            <person name="Tsui H.-C.T."/>
            <person name="Winkler M.E."/>
        </authorList>
    </citation>
    <scope>NUCLEOTIDE SEQUENCE</scope>
    <source>
        <strain evidence="2">Lactococcus lactis</strain>
    </source>
</reference>
<evidence type="ECO:0000313" key="3">
    <source>
        <dbReference type="Proteomes" id="UP000279235"/>
    </source>
</evidence>
<dbReference type="EMBL" id="OGTW02000188">
    <property type="protein sequence ID" value="SPS13088.1"/>
    <property type="molecule type" value="Genomic_DNA"/>
</dbReference>
<sequence>MKITKATDLSRTDNWRILLYGKPGLGKTSAIKGLPGKTLVLSLDNSHKVLAGITNIDVRTIDEEGKISFDKENPDKDIKTFIREVDGVLDQYDNLVIDNFTSFQSDWFVERGKNSKNGISNEIQDWGQWPNYFLRILTTLFNKPLNVYVTAWEDTREISAEDGRVFTQFVPNIRKQVVNELTGWTDVVGRIIVNPKTGNRGVILEGDNSVYAKNRLDDRKACKIEDLFKFGQQSKQENTENGEQK</sequence>
<dbReference type="InterPro" id="IPR027417">
    <property type="entry name" value="P-loop_NTPase"/>
</dbReference>
<dbReference type="Proteomes" id="UP000279235">
    <property type="component" value="Unassembled WGS sequence"/>
</dbReference>
<dbReference type="Gene3D" id="3.40.50.300">
    <property type="entry name" value="P-loop containing nucleotide triphosphate hydrolases"/>
    <property type="match status" value="1"/>
</dbReference>
<evidence type="ECO:0000313" key="1">
    <source>
        <dbReference type="EMBL" id="SPB29539.1"/>
    </source>
</evidence>
<dbReference type="NCBIfam" id="TIGR01618">
    <property type="entry name" value="phage_P_loop"/>
    <property type="match status" value="1"/>
</dbReference>
<organism evidence="2 3">
    <name type="scientific">Lactococcus lactis</name>
    <dbReference type="NCBI Taxonomy" id="1358"/>
    <lineage>
        <taxon>Bacteria</taxon>
        <taxon>Bacillati</taxon>
        <taxon>Bacillota</taxon>
        <taxon>Bacilli</taxon>
        <taxon>Lactobacillales</taxon>
        <taxon>Streptococcaceae</taxon>
        <taxon>Lactococcus</taxon>
    </lineage>
</organism>
<reference evidence="3" key="2">
    <citation type="submission" date="2018-05" db="EMBL/GenBank/DDBJ databases">
        <authorList>
            <person name="Duru I."/>
        </authorList>
    </citation>
    <scope>NUCLEOTIDE SEQUENCE [LARGE SCALE GENOMIC DNA]</scope>
</reference>
<evidence type="ECO:0008006" key="4">
    <source>
        <dbReference type="Google" id="ProtNLM"/>
    </source>
</evidence>
<dbReference type="AlphaFoldDB" id="A0A2X0R671"/>
<dbReference type="InterPro" id="IPR006505">
    <property type="entry name" value="Phage_nucleotide-bp"/>
</dbReference>